<evidence type="ECO:0000313" key="2">
    <source>
        <dbReference type="EMBL" id="WAH41649.1"/>
    </source>
</evidence>
<dbReference type="InterPro" id="IPR023387">
    <property type="entry name" value="DUF1653-like_dom"/>
</dbReference>
<sequence length="88" mass="10527">MLQIDFRKVGELMTPEHRLQSVRPGQRFLHYKGGLYTFHSIGRHSETEEWFVIYSTSAGDMWIRPYDMFFETVEVDGKRIPRFQAIEE</sequence>
<keyword evidence="3" id="KW-1185">Reference proteome</keyword>
<proteinExistence type="predicted"/>
<evidence type="ECO:0000313" key="3">
    <source>
        <dbReference type="Proteomes" id="UP001164761"/>
    </source>
</evidence>
<evidence type="ECO:0000259" key="1">
    <source>
        <dbReference type="Pfam" id="PF07866"/>
    </source>
</evidence>
<protein>
    <submittedName>
        <fullName evidence="2">DUF1653 domain-containing protein</fullName>
    </submittedName>
</protein>
<dbReference type="Gene3D" id="2.30.30.320">
    <property type="entry name" value="DUF1653-like domain"/>
    <property type="match status" value="1"/>
</dbReference>
<dbReference type="Proteomes" id="UP001164761">
    <property type="component" value="Chromosome"/>
</dbReference>
<dbReference type="EMBL" id="CP104067">
    <property type="protein sequence ID" value="WAH41649.1"/>
    <property type="molecule type" value="Genomic_DNA"/>
</dbReference>
<organism evidence="2 3">
    <name type="scientific">Alicyclobacillus fastidiosus</name>
    <dbReference type="NCBI Taxonomy" id="392011"/>
    <lineage>
        <taxon>Bacteria</taxon>
        <taxon>Bacillati</taxon>
        <taxon>Bacillota</taxon>
        <taxon>Bacilli</taxon>
        <taxon>Bacillales</taxon>
        <taxon>Alicyclobacillaceae</taxon>
        <taxon>Alicyclobacillus</taxon>
    </lineage>
</organism>
<dbReference type="InterPro" id="IPR037135">
    <property type="entry name" value="DUF1653-like_dom_sf"/>
</dbReference>
<dbReference type="RefSeq" id="WP_268005557.1">
    <property type="nucleotide sequence ID" value="NZ_CP104067.1"/>
</dbReference>
<name>A0ABY6ZFM1_9BACL</name>
<accession>A0ABY6ZFM1</accession>
<reference evidence="2" key="1">
    <citation type="submission" date="2022-08" db="EMBL/GenBank/DDBJ databases">
        <title>Alicyclobacillus fastidiosus DSM 17978, complete genome.</title>
        <authorList>
            <person name="Wang Q."/>
            <person name="Cai R."/>
            <person name="Wang Z."/>
        </authorList>
    </citation>
    <scope>NUCLEOTIDE SEQUENCE</scope>
    <source>
        <strain evidence="2">DSM 17978</strain>
    </source>
</reference>
<dbReference type="Pfam" id="PF07866">
    <property type="entry name" value="DUF1653"/>
    <property type="match status" value="1"/>
</dbReference>
<gene>
    <name evidence="2" type="ORF">NZD89_26135</name>
</gene>
<feature type="domain" description="DUF1653" evidence="1">
    <location>
        <begin position="27"/>
        <end position="84"/>
    </location>
</feature>